<evidence type="ECO:0000313" key="9">
    <source>
        <dbReference type="EMBL" id="SQC19999.1"/>
    </source>
</evidence>
<dbReference type="EMBL" id="UASO01000004">
    <property type="protein sequence ID" value="SQC19999.1"/>
    <property type="molecule type" value="Genomic_DNA"/>
</dbReference>
<keyword evidence="6 7" id="KW-0472">Membrane</keyword>
<protein>
    <submittedName>
        <fullName evidence="9">Membrane transport protein</fullName>
    </submittedName>
</protein>
<dbReference type="InterPro" id="IPR011701">
    <property type="entry name" value="MFS"/>
</dbReference>
<feature type="transmembrane region" description="Helical" evidence="7">
    <location>
        <begin position="75"/>
        <end position="93"/>
    </location>
</feature>
<keyword evidence="2" id="KW-0813">Transport</keyword>
<evidence type="ECO:0000259" key="8">
    <source>
        <dbReference type="PROSITE" id="PS50850"/>
    </source>
</evidence>
<evidence type="ECO:0000256" key="1">
    <source>
        <dbReference type="ARBA" id="ARBA00004141"/>
    </source>
</evidence>
<gene>
    <name evidence="9" type="primary">bcr_1</name>
    <name evidence="9" type="ORF">NCTC9645_01373</name>
</gene>
<comment type="subcellular location">
    <subcellularLocation>
        <location evidence="1">Membrane</location>
        <topology evidence="1">Multi-pass membrane protein</topology>
    </subcellularLocation>
</comment>
<feature type="transmembrane region" description="Helical" evidence="7">
    <location>
        <begin position="132"/>
        <end position="156"/>
    </location>
</feature>
<sequence length="256" mass="27928">MARVSLSWALILGLLSGIGPLCTDFYLPALPEITQQLQATSTQTQLSLTAALIGLGLGQLFFGPLSDRIGRLKPLALSLLLFIFSSAMCALTRDINMLIVWRFLQGFAGAGGSVLSRSIASDKYQGTLLTQFFALLMTVNGIAPVLSPVLGGYVITAFDWRILFWTMAAIGGVLLVMSLAILRETRPAGAEKSPLSALLPDSGLYDGRAVLLHRLFFLRDAERIRHERHAVQSAVRSERYRADHRRDDLFPSGAPL</sequence>
<dbReference type="GO" id="GO:0022857">
    <property type="term" value="F:transmembrane transporter activity"/>
    <property type="evidence" value="ECO:0007669"/>
    <property type="project" value="InterPro"/>
</dbReference>
<feature type="transmembrane region" description="Helical" evidence="7">
    <location>
        <begin position="99"/>
        <end position="120"/>
    </location>
</feature>
<dbReference type="AlphaFoldDB" id="A0A2X3F5Q0"/>
<dbReference type="PANTHER" id="PTHR23502">
    <property type="entry name" value="MAJOR FACILITATOR SUPERFAMILY"/>
    <property type="match status" value="1"/>
</dbReference>
<dbReference type="Gene3D" id="1.20.1720.10">
    <property type="entry name" value="Multidrug resistance protein D"/>
    <property type="match status" value="1"/>
</dbReference>
<dbReference type="SUPFAM" id="SSF103473">
    <property type="entry name" value="MFS general substrate transporter"/>
    <property type="match status" value="1"/>
</dbReference>
<evidence type="ECO:0000256" key="6">
    <source>
        <dbReference type="ARBA" id="ARBA00023136"/>
    </source>
</evidence>
<dbReference type="GO" id="GO:0005886">
    <property type="term" value="C:plasma membrane"/>
    <property type="evidence" value="ECO:0007669"/>
    <property type="project" value="TreeGrafter"/>
</dbReference>
<feature type="transmembrane region" description="Helical" evidence="7">
    <location>
        <begin position="162"/>
        <end position="182"/>
    </location>
</feature>
<accession>A0A2X3F5Q0</accession>
<dbReference type="Proteomes" id="UP000250675">
    <property type="component" value="Unassembled WGS sequence"/>
</dbReference>
<dbReference type="PROSITE" id="PS50850">
    <property type="entry name" value="MFS"/>
    <property type="match status" value="1"/>
</dbReference>
<feature type="domain" description="Major facilitator superfamily (MFS) profile" evidence="8">
    <location>
        <begin position="5"/>
        <end position="256"/>
    </location>
</feature>
<evidence type="ECO:0000256" key="4">
    <source>
        <dbReference type="ARBA" id="ARBA00022692"/>
    </source>
</evidence>
<keyword evidence="3" id="KW-1003">Cell membrane</keyword>
<evidence type="ECO:0000313" key="10">
    <source>
        <dbReference type="Proteomes" id="UP000250675"/>
    </source>
</evidence>
<feature type="transmembrane region" description="Helical" evidence="7">
    <location>
        <begin position="44"/>
        <end position="63"/>
    </location>
</feature>
<organism evidence="9 10">
    <name type="scientific">Klebsiella pneumoniae</name>
    <dbReference type="NCBI Taxonomy" id="573"/>
    <lineage>
        <taxon>Bacteria</taxon>
        <taxon>Pseudomonadati</taxon>
        <taxon>Pseudomonadota</taxon>
        <taxon>Gammaproteobacteria</taxon>
        <taxon>Enterobacterales</taxon>
        <taxon>Enterobacteriaceae</taxon>
        <taxon>Klebsiella/Raoultella group</taxon>
        <taxon>Klebsiella</taxon>
        <taxon>Klebsiella pneumoniae complex</taxon>
    </lineage>
</organism>
<evidence type="ECO:0000256" key="7">
    <source>
        <dbReference type="SAM" id="Phobius"/>
    </source>
</evidence>
<evidence type="ECO:0000256" key="5">
    <source>
        <dbReference type="ARBA" id="ARBA00022989"/>
    </source>
</evidence>
<proteinExistence type="predicted"/>
<keyword evidence="4 7" id="KW-0812">Transmembrane</keyword>
<dbReference type="PANTHER" id="PTHR23502:SF132">
    <property type="entry name" value="POLYAMINE TRANSPORTER 2-RELATED"/>
    <property type="match status" value="1"/>
</dbReference>
<dbReference type="InterPro" id="IPR020846">
    <property type="entry name" value="MFS_dom"/>
</dbReference>
<dbReference type="Pfam" id="PF07690">
    <property type="entry name" value="MFS_1"/>
    <property type="match status" value="1"/>
</dbReference>
<keyword evidence="5 7" id="KW-1133">Transmembrane helix</keyword>
<dbReference type="InterPro" id="IPR036259">
    <property type="entry name" value="MFS_trans_sf"/>
</dbReference>
<evidence type="ECO:0000256" key="3">
    <source>
        <dbReference type="ARBA" id="ARBA00022475"/>
    </source>
</evidence>
<name>A0A2X3F5Q0_KLEPN</name>
<evidence type="ECO:0000256" key="2">
    <source>
        <dbReference type="ARBA" id="ARBA00022448"/>
    </source>
</evidence>
<reference evidence="9 10" key="1">
    <citation type="submission" date="2018-06" db="EMBL/GenBank/DDBJ databases">
        <authorList>
            <consortium name="Pathogen Informatics"/>
            <person name="Doyle S."/>
        </authorList>
    </citation>
    <scope>NUCLEOTIDE SEQUENCE [LARGE SCALE GENOMIC DNA]</scope>
    <source>
        <strain evidence="9 10">NCTC9645</strain>
    </source>
</reference>